<dbReference type="Gene3D" id="3.40.1030.10">
    <property type="entry name" value="Nucleoside phosphorylase/phosphoribosyltransferase catalytic domain"/>
    <property type="match status" value="1"/>
</dbReference>
<evidence type="ECO:0000256" key="2">
    <source>
        <dbReference type="ARBA" id="ARBA00022679"/>
    </source>
</evidence>
<dbReference type="InterPro" id="IPR000053">
    <property type="entry name" value="Thymidine/pyrmidine_PPase"/>
</dbReference>
<dbReference type="PANTHER" id="PTHR10515">
    <property type="entry name" value="THYMIDINE PHOSPHORYLASE"/>
    <property type="match status" value="1"/>
</dbReference>
<protein>
    <submittedName>
        <fullName evidence="4">Pyrimidine nucleoside phosphorylase C-terminal domain-containing protein</fullName>
    </submittedName>
</protein>
<evidence type="ECO:0000259" key="3">
    <source>
        <dbReference type="SMART" id="SM00941"/>
    </source>
</evidence>
<dbReference type="GO" id="GO:0004645">
    <property type="term" value="F:1,4-alpha-oligoglucan phosphorylase activity"/>
    <property type="evidence" value="ECO:0007669"/>
    <property type="project" value="InterPro"/>
</dbReference>
<accession>A0A1I4EJX4</accession>
<evidence type="ECO:0000313" key="5">
    <source>
        <dbReference type="Proteomes" id="UP000323300"/>
    </source>
</evidence>
<dbReference type="Proteomes" id="UP000323300">
    <property type="component" value="Unassembled WGS sequence"/>
</dbReference>
<dbReference type="GO" id="GO:0009032">
    <property type="term" value="F:thymidine phosphorylase activity"/>
    <property type="evidence" value="ECO:0007669"/>
    <property type="project" value="TreeGrafter"/>
</dbReference>
<dbReference type="SUPFAM" id="SSF52418">
    <property type="entry name" value="Nucleoside phosphorylase/phosphoribosyltransferase catalytic domain"/>
    <property type="match status" value="1"/>
</dbReference>
<name>A0A1I4EJX4_9HYPH</name>
<reference evidence="4 5" key="1">
    <citation type="submission" date="2016-10" db="EMBL/GenBank/DDBJ databases">
        <authorList>
            <person name="Varghese N."/>
            <person name="Submissions S."/>
        </authorList>
    </citation>
    <scope>NUCLEOTIDE SEQUENCE [LARGE SCALE GENOMIC DNA]</scope>
    <source>
        <strain evidence="4 5">DSM 21822</strain>
    </source>
</reference>
<dbReference type="SUPFAM" id="SSF54680">
    <property type="entry name" value="Pyrimidine nucleoside phosphorylase C-terminal domain"/>
    <property type="match status" value="1"/>
</dbReference>
<dbReference type="GO" id="GO:0006206">
    <property type="term" value="P:pyrimidine nucleobase metabolic process"/>
    <property type="evidence" value="ECO:0007669"/>
    <property type="project" value="InterPro"/>
</dbReference>
<dbReference type="Pfam" id="PF07831">
    <property type="entry name" value="PYNP_C"/>
    <property type="match status" value="1"/>
</dbReference>
<dbReference type="EMBL" id="FOSL01000026">
    <property type="protein sequence ID" value="SFL04756.1"/>
    <property type="molecule type" value="Genomic_DNA"/>
</dbReference>
<dbReference type="RefSeq" id="WP_244621905.1">
    <property type="nucleotide sequence ID" value="NZ_BSPE01000029.1"/>
</dbReference>
<dbReference type="InterPro" id="IPR035902">
    <property type="entry name" value="Nuc_phospho_transferase"/>
</dbReference>
<dbReference type="GO" id="GO:0006213">
    <property type="term" value="P:pyrimidine nucleoside metabolic process"/>
    <property type="evidence" value="ECO:0007669"/>
    <property type="project" value="InterPro"/>
</dbReference>
<sequence length="196" mass="20758">MASAAGNAVEVENAVEFLTGRFRDERLEEVTLALAAELLQAAGTAGSNREGWIAPSGRCRAARLRKFSGAWWPDSADRRILPRNAGIICPRSRSNAVSAPKYGYVAGVATQEIGLAVVTLGRGRIRPEDSVNYSVRITHLLPVGAEVKAGDGLALVHARSEADAEEAVAAIQSAYTIGETKPATAKVIVRRIAPRG</sequence>
<dbReference type="AlphaFoldDB" id="A0A1I4EJX4"/>
<keyword evidence="2" id="KW-0808">Transferase</keyword>
<dbReference type="Gene3D" id="3.90.1170.30">
    <property type="entry name" value="Pyrimidine nucleoside phosphorylase-like, C-terminal domain"/>
    <property type="match status" value="1"/>
</dbReference>
<gene>
    <name evidence="4" type="ORF">SAMN04488498_12637</name>
</gene>
<dbReference type="SMART" id="SM00941">
    <property type="entry name" value="PYNP_C"/>
    <property type="match status" value="1"/>
</dbReference>
<evidence type="ECO:0000256" key="1">
    <source>
        <dbReference type="ARBA" id="ARBA00022676"/>
    </source>
</evidence>
<dbReference type="GO" id="GO:0005829">
    <property type="term" value="C:cytosol"/>
    <property type="evidence" value="ECO:0007669"/>
    <property type="project" value="TreeGrafter"/>
</dbReference>
<evidence type="ECO:0000313" key="4">
    <source>
        <dbReference type="EMBL" id="SFL04756.1"/>
    </source>
</evidence>
<dbReference type="PANTHER" id="PTHR10515:SF0">
    <property type="entry name" value="THYMIDINE PHOSPHORYLASE"/>
    <property type="match status" value="1"/>
</dbReference>
<keyword evidence="5" id="KW-1185">Reference proteome</keyword>
<dbReference type="InterPro" id="IPR036566">
    <property type="entry name" value="PYNP-like_C_sf"/>
</dbReference>
<feature type="domain" description="Pyrimidine nucleoside phosphorylase C-terminal" evidence="3">
    <location>
        <begin position="104"/>
        <end position="178"/>
    </location>
</feature>
<proteinExistence type="predicted"/>
<organism evidence="4 5">
    <name type="scientific">Neomesorhizobium albiziae</name>
    <dbReference type="NCBI Taxonomy" id="335020"/>
    <lineage>
        <taxon>Bacteria</taxon>
        <taxon>Pseudomonadati</taxon>
        <taxon>Pseudomonadota</taxon>
        <taxon>Alphaproteobacteria</taxon>
        <taxon>Hyphomicrobiales</taxon>
        <taxon>Phyllobacteriaceae</taxon>
        <taxon>Neomesorhizobium</taxon>
    </lineage>
</organism>
<dbReference type="InterPro" id="IPR013102">
    <property type="entry name" value="PYNP_C"/>
</dbReference>
<keyword evidence="1" id="KW-0328">Glycosyltransferase</keyword>